<evidence type="ECO:0000256" key="6">
    <source>
        <dbReference type="ARBA" id="ARBA00023136"/>
    </source>
</evidence>
<dbReference type="GO" id="GO:0005886">
    <property type="term" value="C:plasma membrane"/>
    <property type="evidence" value="ECO:0007669"/>
    <property type="project" value="UniProtKB-SubCell"/>
</dbReference>
<feature type="compositionally biased region" description="Pro residues" evidence="8">
    <location>
        <begin position="1"/>
        <end position="11"/>
    </location>
</feature>
<keyword evidence="2 7" id="KW-0813">Transport</keyword>
<dbReference type="SUPFAM" id="SSF161098">
    <property type="entry name" value="MetI-like"/>
    <property type="match status" value="1"/>
</dbReference>
<comment type="similarity">
    <text evidence="7">Belongs to the binding-protein-dependent transport system permease family.</text>
</comment>
<feature type="transmembrane region" description="Helical" evidence="7">
    <location>
        <begin position="300"/>
        <end position="317"/>
    </location>
</feature>
<dbReference type="EMBL" id="CP159290">
    <property type="protein sequence ID" value="XCH28136.1"/>
    <property type="molecule type" value="Genomic_DNA"/>
</dbReference>
<dbReference type="PANTHER" id="PTHR30193">
    <property type="entry name" value="ABC TRANSPORTER PERMEASE PROTEIN"/>
    <property type="match status" value="1"/>
</dbReference>
<feature type="region of interest" description="Disordered" evidence="8">
    <location>
        <begin position="1"/>
        <end position="27"/>
    </location>
</feature>
<accession>A0AAU8FU43</accession>
<dbReference type="GO" id="GO:0055085">
    <property type="term" value="P:transmembrane transport"/>
    <property type="evidence" value="ECO:0007669"/>
    <property type="project" value="InterPro"/>
</dbReference>
<dbReference type="RefSeq" id="WP_353706756.1">
    <property type="nucleotide sequence ID" value="NZ_CP159290.1"/>
</dbReference>
<comment type="subcellular location">
    <subcellularLocation>
        <location evidence="1 7">Cell membrane</location>
        <topology evidence="1 7">Multi-pass membrane protein</topology>
    </subcellularLocation>
</comment>
<protein>
    <submittedName>
        <fullName evidence="10">Sugar ABC transporter permease</fullName>
    </submittedName>
</protein>
<evidence type="ECO:0000256" key="2">
    <source>
        <dbReference type="ARBA" id="ARBA00022448"/>
    </source>
</evidence>
<organism evidence="10">
    <name type="scientific">Cellulosimicrobium sp. ES-005</name>
    <dbReference type="NCBI Taxonomy" id="3163031"/>
    <lineage>
        <taxon>Bacteria</taxon>
        <taxon>Bacillati</taxon>
        <taxon>Actinomycetota</taxon>
        <taxon>Actinomycetes</taxon>
        <taxon>Micrococcales</taxon>
        <taxon>Promicromonosporaceae</taxon>
        <taxon>Cellulosimicrobium</taxon>
    </lineage>
</organism>
<reference evidence="10" key="1">
    <citation type="submission" date="2024-06" db="EMBL/GenBank/DDBJ databases">
        <title>Complete genome sequence of the cellulolytic actinobacterium, Cellulosimicrobium ES-005.</title>
        <authorList>
            <person name="Matthews C.T."/>
            <person name="Underwood K.D."/>
            <person name="Ghanchi K.M."/>
            <person name="Fields S.D."/>
            <person name="Gardner S.G."/>
        </authorList>
    </citation>
    <scope>NUCLEOTIDE SEQUENCE</scope>
    <source>
        <strain evidence="10">ES-005</strain>
    </source>
</reference>
<evidence type="ECO:0000256" key="3">
    <source>
        <dbReference type="ARBA" id="ARBA00022475"/>
    </source>
</evidence>
<name>A0AAU8FU43_9MICO</name>
<evidence type="ECO:0000256" key="7">
    <source>
        <dbReference type="RuleBase" id="RU363032"/>
    </source>
</evidence>
<dbReference type="InterPro" id="IPR051393">
    <property type="entry name" value="ABC_transporter_permease"/>
</dbReference>
<dbReference type="PANTHER" id="PTHR30193:SF37">
    <property type="entry name" value="INNER MEMBRANE ABC TRANSPORTER PERMEASE PROTEIN YCJO"/>
    <property type="match status" value="1"/>
</dbReference>
<dbReference type="Gene3D" id="1.10.3720.10">
    <property type="entry name" value="MetI-like"/>
    <property type="match status" value="1"/>
</dbReference>
<sequence>MTVPATAPPRPAAEGGTAPRRRRRTSAGSRWRNRGWVAFFLLPSAVPLALFTLAPMVSSLWVSLHDWNLVSPMEWVGLDNYADLLTSGDTWRVLGNTLFYIVGYLPLVYVGGLGLAMLLNRAFKGRTIFRAAYFLPVITSWVVVALVWQWLLNPSNGLVNQLIEPVLTGINGILGTELTPPGWWTDPQWAMPSVILASAWKDLGFVMVILLAGLQSIPGEVLEAARVDGAGGWKRFWHITLPLLSPSTFFVVVISLINGFQVFDQVYVMTGGGPSGASQVVVGQIYDLTFRYGRAGDASALSWILFVLILIVTALQMRGQRRWVNHA</sequence>
<evidence type="ECO:0000313" key="10">
    <source>
        <dbReference type="EMBL" id="XCH28136.1"/>
    </source>
</evidence>
<keyword evidence="6 7" id="KW-0472">Membrane</keyword>
<evidence type="ECO:0000256" key="5">
    <source>
        <dbReference type="ARBA" id="ARBA00022989"/>
    </source>
</evidence>
<keyword evidence="5 7" id="KW-1133">Transmembrane helix</keyword>
<feature type="transmembrane region" description="Helical" evidence="7">
    <location>
        <begin position="189"/>
        <end position="214"/>
    </location>
</feature>
<feature type="domain" description="ABC transmembrane type-1" evidence="9">
    <location>
        <begin position="94"/>
        <end position="316"/>
    </location>
</feature>
<evidence type="ECO:0000256" key="1">
    <source>
        <dbReference type="ARBA" id="ARBA00004651"/>
    </source>
</evidence>
<feature type="transmembrane region" description="Helical" evidence="7">
    <location>
        <begin position="36"/>
        <end position="62"/>
    </location>
</feature>
<evidence type="ECO:0000256" key="4">
    <source>
        <dbReference type="ARBA" id="ARBA00022692"/>
    </source>
</evidence>
<evidence type="ECO:0000259" key="9">
    <source>
        <dbReference type="PROSITE" id="PS50928"/>
    </source>
</evidence>
<gene>
    <name evidence="10" type="ORF">ABRQ22_11015</name>
</gene>
<dbReference type="CDD" id="cd06261">
    <property type="entry name" value="TM_PBP2"/>
    <property type="match status" value="1"/>
</dbReference>
<dbReference type="InterPro" id="IPR000515">
    <property type="entry name" value="MetI-like"/>
</dbReference>
<feature type="transmembrane region" description="Helical" evidence="7">
    <location>
        <begin position="235"/>
        <end position="257"/>
    </location>
</feature>
<evidence type="ECO:0000256" key="8">
    <source>
        <dbReference type="SAM" id="MobiDB-lite"/>
    </source>
</evidence>
<keyword evidence="3" id="KW-1003">Cell membrane</keyword>
<dbReference type="PROSITE" id="PS50928">
    <property type="entry name" value="ABC_TM1"/>
    <property type="match status" value="1"/>
</dbReference>
<dbReference type="Pfam" id="PF00528">
    <property type="entry name" value="BPD_transp_1"/>
    <property type="match status" value="1"/>
</dbReference>
<feature type="transmembrane region" description="Helical" evidence="7">
    <location>
        <begin position="131"/>
        <end position="151"/>
    </location>
</feature>
<dbReference type="AlphaFoldDB" id="A0AAU8FU43"/>
<feature type="transmembrane region" description="Helical" evidence="7">
    <location>
        <begin position="98"/>
        <end position="119"/>
    </location>
</feature>
<keyword evidence="4 7" id="KW-0812">Transmembrane</keyword>
<dbReference type="InterPro" id="IPR035906">
    <property type="entry name" value="MetI-like_sf"/>
</dbReference>
<proteinExistence type="inferred from homology"/>